<dbReference type="EMBL" id="CP064935">
    <property type="protein sequence ID" value="QPK12570.1"/>
    <property type="molecule type" value="Genomic_DNA"/>
</dbReference>
<proteinExistence type="predicted"/>
<evidence type="ECO:0000313" key="2">
    <source>
        <dbReference type="Proteomes" id="UP000540266"/>
    </source>
</evidence>
<reference evidence="1 2" key="1">
    <citation type="submission" date="2020-11" db="EMBL/GenBank/DDBJ databases">
        <title>Indigenous Rhizobia Nodulating Common beans in Western Kenya.</title>
        <authorList>
            <person name="Wekesa C.S."/>
            <person name="Oelmueller R."/>
            <person name="Furch A.C."/>
        </authorList>
    </citation>
    <scope>NUCLEOTIDE SEQUENCE [LARGE SCALE GENOMIC DNA]</scope>
    <source>
        <strain evidence="2">BS3</strain>
        <plasmid evidence="1 2">pBS3d</plasmid>
    </source>
</reference>
<sequence length="106" mass="11426">MASLHLTNYSAGVYQLSSSQRTAIEHFVHTFEDTGLTFVVNGFSSSTADHERNLALSTARAAAVSELLVRLGVANDKIEQRSFGERLFSGNAGDGQITQSVLIHAE</sequence>
<dbReference type="AlphaFoldDB" id="A0A7X6F774"/>
<accession>A0A7X6F774</accession>
<protein>
    <submittedName>
        <fullName evidence="1">OmpA family protein</fullName>
    </submittedName>
</protein>
<geneLocation type="plasmid" evidence="1 2">
    <name>pBS3d</name>
</geneLocation>
<dbReference type="RefSeq" id="WP_167860767.1">
    <property type="nucleotide sequence ID" value="NZ_CP064935.1"/>
</dbReference>
<dbReference type="Pfam" id="PF00691">
    <property type="entry name" value="OmpA"/>
    <property type="match status" value="1"/>
</dbReference>
<dbReference type="GO" id="GO:0016020">
    <property type="term" value="C:membrane"/>
    <property type="evidence" value="ECO:0007669"/>
    <property type="project" value="UniProtKB-UniRule"/>
</dbReference>
<organism evidence="1 2">
    <name type="scientific">Rhizobium phaseoli</name>
    <dbReference type="NCBI Taxonomy" id="396"/>
    <lineage>
        <taxon>Bacteria</taxon>
        <taxon>Pseudomonadati</taxon>
        <taxon>Pseudomonadota</taxon>
        <taxon>Alphaproteobacteria</taxon>
        <taxon>Hyphomicrobiales</taxon>
        <taxon>Rhizobiaceae</taxon>
        <taxon>Rhizobium/Agrobacterium group</taxon>
        <taxon>Rhizobium</taxon>
    </lineage>
</organism>
<dbReference type="Gene3D" id="3.30.1330.60">
    <property type="entry name" value="OmpA-like domain"/>
    <property type="match status" value="1"/>
</dbReference>
<dbReference type="InterPro" id="IPR036737">
    <property type="entry name" value="OmpA-like_sf"/>
</dbReference>
<dbReference type="SUPFAM" id="SSF103088">
    <property type="entry name" value="OmpA-like"/>
    <property type="match status" value="1"/>
</dbReference>
<evidence type="ECO:0000313" key="1">
    <source>
        <dbReference type="EMBL" id="QPK12570.1"/>
    </source>
</evidence>
<dbReference type="PROSITE" id="PS51123">
    <property type="entry name" value="OMPA_2"/>
    <property type="match status" value="1"/>
</dbReference>
<dbReference type="Proteomes" id="UP000540266">
    <property type="component" value="Plasmid pBS3d"/>
</dbReference>
<dbReference type="InterPro" id="IPR006665">
    <property type="entry name" value="OmpA-like"/>
</dbReference>
<gene>
    <name evidence="1" type="ORF">HER27_031765</name>
</gene>
<keyword evidence="1" id="KW-0614">Plasmid</keyword>
<name>A0A7X6F774_9HYPH</name>